<accession>A0A1H5X8Y2</accession>
<sequence>MVITIKADEQYWVEFLKNTIVKDERFKIEHYLLFASCIVFVVSNWGSLKPFDFIIILAMLVVIHDVVAYNMIVRQDKVPKLFELSLSKRLKIKCKDVYKVTICYKFDVLNEEIKVTNLYTKKSVLIKDIIILDNYIINKNRLFISKNKTSEHEFESLKKMLEENIPKGKITYNR</sequence>
<dbReference type="Proteomes" id="UP000236726">
    <property type="component" value="Unassembled WGS sequence"/>
</dbReference>
<gene>
    <name evidence="2" type="ORF">SAMN05216537_1248</name>
</gene>
<dbReference type="AlphaFoldDB" id="A0A1H5X8Y2"/>
<evidence type="ECO:0000313" key="3">
    <source>
        <dbReference type="Proteomes" id="UP000236726"/>
    </source>
</evidence>
<dbReference type="EMBL" id="FNUL01000024">
    <property type="protein sequence ID" value="SEG08218.1"/>
    <property type="molecule type" value="Genomic_DNA"/>
</dbReference>
<evidence type="ECO:0000313" key="2">
    <source>
        <dbReference type="EMBL" id="SEG08218.1"/>
    </source>
</evidence>
<protein>
    <submittedName>
        <fullName evidence="2">Uncharacterized protein</fullName>
    </submittedName>
</protein>
<keyword evidence="1" id="KW-0812">Transmembrane</keyword>
<dbReference type="RefSeq" id="WP_103953563.1">
    <property type="nucleotide sequence ID" value="NZ_FNUL01000024.1"/>
</dbReference>
<feature type="transmembrane region" description="Helical" evidence="1">
    <location>
        <begin position="31"/>
        <end position="47"/>
    </location>
</feature>
<proteinExistence type="predicted"/>
<feature type="transmembrane region" description="Helical" evidence="1">
    <location>
        <begin position="53"/>
        <end position="72"/>
    </location>
</feature>
<name>A0A1H5X8Y2_9FIRM</name>
<reference evidence="2 3" key="1">
    <citation type="submission" date="2016-10" db="EMBL/GenBank/DDBJ databases">
        <authorList>
            <person name="de Groot N.N."/>
        </authorList>
    </citation>
    <scope>NUCLEOTIDE SEQUENCE [LARGE SCALE GENOMIC DNA]</scope>
    <source>
        <strain evidence="2 3">D15d</strain>
    </source>
</reference>
<evidence type="ECO:0000256" key="1">
    <source>
        <dbReference type="SAM" id="Phobius"/>
    </source>
</evidence>
<keyword evidence="1" id="KW-1133">Transmembrane helix</keyword>
<keyword evidence="3" id="KW-1185">Reference proteome</keyword>
<organism evidence="2 3">
    <name type="scientific">Lachnospira multipara</name>
    <dbReference type="NCBI Taxonomy" id="28051"/>
    <lineage>
        <taxon>Bacteria</taxon>
        <taxon>Bacillati</taxon>
        <taxon>Bacillota</taxon>
        <taxon>Clostridia</taxon>
        <taxon>Lachnospirales</taxon>
        <taxon>Lachnospiraceae</taxon>
        <taxon>Lachnospira</taxon>
    </lineage>
</organism>
<keyword evidence="1" id="KW-0472">Membrane</keyword>